<accession>A0A0U3A857</accession>
<sequence length="24" mass="3004">MVLAPEYSDNKKKKKENYIEYEFH</sequence>
<keyword evidence="1" id="KW-0934">Plastid</keyword>
<proteinExistence type="predicted"/>
<protein>
    <submittedName>
        <fullName evidence="1">PsbG</fullName>
    </submittedName>
</protein>
<dbReference type="EMBL" id="KT445939">
    <property type="protein sequence ID" value="ALT14386.1"/>
    <property type="molecule type" value="Genomic_DNA"/>
</dbReference>
<evidence type="ECO:0000313" key="1">
    <source>
        <dbReference type="EMBL" id="ALT14386.1"/>
    </source>
</evidence>
<name>A0A0U3A857_SINHE</name>
<dbReference type="AlphaFoldDB" id="A0A0U3A857"/>
<gene>
    <name evidence="1" type="primary">psbG</name>
</gene>
<reference evidence="1" key="1">
    <citation type="submission" date="2015-08" db="EMBL/GenBank/DDBJ databases">
        <title>Complete chloroplast genome sequence of Sinopodophyllum hexandrum.</title>
        <authorList>
            <person name="Meng L."/>
        </authorList>
    </citation>
    <scope>NUCLEOTIDE SEQUENCE</scope>
</reference>
<organism evidence="1">
    <name type="scientific">Sinopodophyllum hexandrum</name>
    <name type="common">Himalayan may apple</name>
    <name type="synonym">Podophyllum hexandrum</name>
    <dbReference type="NCBI Taxonomy" id="93608"/>
    <lineage>
        <taxon>Eukaryota</taxon>
        <taxon>Viridiplantae</taxon>
        <taxon>Streptophyta</taxon>
        <taxon>Embryophyta</taxon>
        <taxon>Tracheophyta</taxon>
        <taxon>Spermatophyta</taxon>
        <taxon>Magnoliopsida</taxon>
        <taxon>Ranunculales</taxon>
        <taxon>Berberidaceae</taxon>
        <taxon>Podophylloideae</taxon>
        <taxon>Podophylleae</taxon>
        <taxon>Sinopodophyllum</taxon>
    </lineage>
</organism>
<keyword evidence="1" id="KW-0150">Chloroplast</keyword>
<geneLocation type="chloroplast" evidence="1"/>